<dbReference type="Proteomes" id="UP000054007">
    <property type="component" value="Unassembled WGS sequence"/>
</dbReference>
<feature type="region of interest" description="Disordered" evidence="1">
    <location>
        <begin position="46"/>
        <end position="210"/>
    </location>
</feature>
<keyword evidence="2" id="KW-1133">Transmembrane helix</keyword>
<evidence type="ECO:0000313" key="4">
    <source>
        <dbReference type="Proteomes" id="UP000054007"/>
    </source>
</evidence>
<feature type="compositionally biased region" description="Basic and acidic residues" evidence="1">
    <location>
        <begin position="186"/>
        <end position="203"/>
    </location>
</feature>
<feature type="transmembrane region" description="Helical" evidence="2">
    <location>
        <begin position="26"/>
        <end position="45"/>
    </location>
</feature>
<evidence type="ECO:0000313" key="3">
    <source>
        <dbReference type="EMBL" id="KIY62060.1"/>
    </source>
</evidence>
<gene>
    <name evidence="3" type="ORF">CYLTODRAFT_427188</name>
</gene>
<feature type="compositionally biased region" description="Pro residues" evidence="1">
    <location>
        <begin position="135"/>
        <end position="144"/>
    </location>
</feature>
<evidence type="ECO:0000256" key="1">
    <source>
        <dbReference type="SAM" id="MobiDB-lite"/>
    </source>
</evidence>
<feature type="compositionally biased region" description="Low complexity" evidence="1">
    <location>
        <begin position="55"/>
        <end position="64"/>
    </location>
</feature>
<keyword evidence="2" id="KW-0812">Transmembrane</keyword>
<feature type="compositionally biased region" description="Polar residues" evidence="1">
    <location>
        <begin position="107"/>
        <end position="118"/>
    </location>
</feature>
<protein>
    <submittedName>
        <fullName evidence="3">Uncharacterized protein</fullName>
    </submittedName>
</protein>
<evidence type="ECO:0000256" key="2">
    <source>
        <dbReference type="SAM" id="Phobius"/>
    </source>
</evidence>
<organism evidence="3 4">
    <name type="scientific">Cylindrobasidium torrendii FP15055 ss-10</name>
    <dbReference type="NCBI Taxonomy" id="1314674"/>
    <lineage>
        <taxon>Eukaryota</taxon>
        <taxon>Fungi</taxon>
        <taxon>Dikarya</taxon>
        <taxon>Basidiomycota</taxon>
        <taxon>Agaricomycotina</taxon>
        <taxon>Agaricomycetes</taxon>
        <taxon>Agaricomycetidae</taxon>
        <taxon>Agaricales</taxon>
        <taxon>Marasmiineae</taxon>
        <taxon>Physalacriaceae</taxon>
        <taxon>Cylindrobasidium</taxon>
    </lineage>
</organism>
<keyword evidence="2" id="KW-0472">Membrane</keyword>
<accession>A0A0D7AVM8</accession>
<dbReference type="AlphaFoldDB" id="A0A0D7AVM8"/>
<feature type="compositionally biased region" description="Basic and acidic residues" evidence="1">
    <location>
        <begin position="146"/>
        <end position="169"/>
    </location>
</feature>
<dbReference type="EMBL" id="KN880829">
    <property type="protein sequence ID" value="KIY62060.1"/>
    <property type="molecule type" value="Genomic_DNA"/>
</dbReference>
<reference evidence="3 4" key="1">
    <citation type="journal article" date="2015" name="Fungal Genet. Biol.">
        <title>Evolution of novel wood decay mechanisms in Agaricales revealed by the genome sequences of Fistulina hepatica and Cylindrobasidium torrendii.</title>
        <authorList>
            <person name="Floudas D."/>
            <person name="Held B.W."/>
            <person name="Riley R."/>
            <person name="Nagy L.G."/>
            <person name="Koehler G."/>
            <person name="Ransdell A.S."/>
            <person name="Younus H."/>
            <person name="Chow J."/>
            <person name="Chiniquy J."/>
            <person name="Lipzen A."/>
            <person name="Tritt A."/>
            <person name="Sun H."/>
            <person name="Haridas S."/>
            <person name="LaButti K."/>
            <person name="Ohm R.A."/>
            <person name="Kues U."/>
            <person name="Blanchette R.A."/>
            <person name="Grigoriev I.V."/>
            <person name="Minto R.E."/>
            <person name="Hibbett D.S."/>
        </authorList>
    </citation>
    <scope>NUCLEOTIDE SEQUENCE [LARGE SCALE GENOMIC DNA]</scope>
    <source>
        <strain evidence="3 4">FP15055 ss-10</strain>
    </source>
</reference>
<sequence>MSLTLADLTRKTSSLIPTRLDQVTRAQVTIAVLASLGIVTVLTTTTRRRRRRNTRASNSTSPNTDEAPTGIITTLGSYWRTIVPGSKEDPKPSTPPKSTAPPKTTGLPKTSASPVSPTSPKPAVKPKTAPRPSAAAPPTPPPAPKRSIERADTESFDSAHSRESDDSSHKSGKTKGSDVFRGVKRLFSDDRKRKKEKSKDKEGFPATAGH</sequence>
<keyword evidence="4" id="KW-1185">Reference proteome</keyword>
<proteinExistence type="predicted"/>
<name>A0A0D7AVM8_9AGAR</name>